<gene>
    <name evidence="2" type="ORF">STRATTON_93</name>
</gene>
<feature type="compositionally biased region" description="Gly residues" evidence="1">
    <location>
        <begin position="741"/>
        <end position="769"/>
    </location>
</feature>
<accession>A0A1B2IGY0</accession>
<dbReference type="InterPro" id="IPR057920">
    <property type="entry name" value="PhiKZ_MCP"/>
</dbReference>
<protein>
    <submittedName>
        <fullName evidence="2">Putative major capsid protein</fullName>
    </submittedName>
</protein>
<organism evidence="2 3">
    <name type="scientific">Erwinia phage vB_EamM_Stratton</name>
    <dbReference type="NCBI Taxonomy" id="1883378"/>
    <lineage>
        <taxon>Viruses</taxon>
        <taxon>Duplodnaviria</taxon>
        <taxon>Heunggongvirae</taxon>
        <taxon>Uroviricota</taxon>
        <taxon>Caudoviricetes</taxon>
        <taxon>Chimalliviridae</taxon>
        <taxon>Erskinevirus</taxon>
        <taxon>Erskinevirus EaH2</taxon>
    </lineage>
</organism>
<name>A0A1B2IGY0_9CAUD</name>
<evidence type="ECO:0000313" key="3">
    <source>
        <dbReference type="Proteomes" id="UP000221949"/>
    </source>
</evidence>
<reference evidence="3" key="1">
    <citation type="submission" date="2016-06" db="EMBL/GenBank/DDBJ databases">
        <authorList>
            <person name="Berg J.A."/>
            <person name="Stratton M.L."/>
            <person name="Esplin I.D."/>
            <person name="Jensen G.L."/>
            <person name="Merrill B.D."/>
            <person name="Breakwell D.P."/>
            <person name="Hope S."/>
            <person name="Grose J.H."/>
        </authorList>
    </citation>
    <scope>NUCLEOTIDE SEQUENCE [LARGE SCALE GENOMIC DNA]</scope>
</reference>
<dbReference type="Pfam" id="PF25620">
    <property type="entry name" value="PhiKZ_MCP"/>
    <property type="match status" value="1"/>
</dbReference>
<feature type="region of interest" description="Disordered" evidence="1">
    <location>
        <begin position="739"/>
        <end position="769"/>
    </location>
</feature>
<dbReference type="EMBL" id="KX397373">
    <property type="protein sequence ID" value="ANZ50518.1"/>
    <property type="molecule type" value="Genomic_DNA"/>
</dbReference>
<dbReference type="Proteomes" id="UP000221949">
    <property type="component" value="Segment"/>
</dbReference>
<evidence type="ECO:0000256" key="1">
    <source>
        <dbReference type="SAM" id="MobiDB-lite"/>
    </source>
</evidence>
<evidence type="ECO:0000313" key="2">
    <source>
        <dbReference type="EMBL" id="ANZ50518.1"/>
    </source>
</evidence>
<sequence>MKDTRISNLEKLVNAGNELVANVSAGTSASDVWSTVVAGESVRKNAKAFSSLNDSAAQQYQTVFPGKSMSHAAQVASAMILGAAGHGMDLVQAVAHESANPKYDKYMPIAIPGAATLAADYGKDPLVAREYYTNKDYDRNLGLTWTLNVRALETQSKFAETLFPTITVETNDVGITVRTKVTTVTRGILNALLTKDVVEDHRQPLHNALSNHKVLQDDAIRIVPYVMETGDNAEYFIDAGIVPNENVQLGRVPPYPTNYLTFEKERLNLFQLAAHPGIVQEGYDETDEIAPGAALGSLLISVRKPSEDVADGALIKLNVRDMQFATFQRPPEGDGRELVLQFRRTAFSLNAKSLDWKGDDIPALAALAQNQYTLKYSMNITMSLFTNGQYSGRVDVSGKSLTIEGLFDATGNLVDTKTGTGKVIMDGLKLELLGWRFDGTRTNENRRTQGLLLDPIWEQENYKLQYGSPIMTKSPVGVEYDDTERLDDLVSAVNIRNEMLAITQTLSYTEAVKNAFESMITPWDKPAIRGLGRHWVAPWYKESDYNVDQVIQSLDTKDALINARQGLVQRIGDQVTRAIQDSRFMPALRLLTANPDALPKVVIATDEPTAAMLLLTQGDQRLLGDRYEYEVITTNDDRWRIWNAADESWTRRLQWVLKVPTVDDGSYCVLNWGNHFWSPIMVTNINIQRNGATSKELAVQPRNAHICHCPITGLIWIKGITKYVESKLAYNVSVESNGTGATDGGNGGNVGGDTTGAGTGGTGGAGTGS</sequence>
<proteinExistence type="predicted"/>